<dbReference type="GeneID" id="95984047"/>
<dbReference type="RefSeq" id="XP_069211953.1">
    <property type="nucleotide sequence ID" value="XM_069351567.1"/>
</dbReference>
<evidence type="ECO:0000313" key="1">
    <source>
        <dbReference type="EMBL" id="KAL1412009.1"/>
    </source>
</evidence>
<sequence length="347" mass="36735">MAAGATRNARGAPSSRLHHVLVDIELDDDPALDDFDGSRATSTFTITLPTSVPLSKRALPELGTFDYVSWSPEQGDARAALLANVRVVDLVNRPEIVNFFTPAADPALDPYVPGPAHPFIAAFANAHTVRVVPDPGGTVTLAYSAETGGPEYTPTLGRPRRVVYFDPLASHIAMRHVWGHVYGEPGAALGGRVDKVVWVVRYDAAGVWASKSTGHPYVPASAREVVVVYTAVEYEPEYPSPLEPGDAAGVTLRLEALRDLVGRVGAAITLVGAEAISPALLGYGEGLGAAEVLEKVLETVRAAVALGREPSAELDASLARISAVTLEAYTARVGPDEAKLETVEFER</sequence>
<evidence type="ECO:0000313" key="2">
    <source>
        <dbReference type="Proteomes" id="UP001565368"/>
    </source>
</evidence>
<organism evidence="1 2">
    <name type="scientific">Vanrija albida</name>
    <dbReference type="NCBI Taxonomy" id="181172"/>
    <lineage>
        <taxon>Eukaryota</taxon>
        <taxon>Fungi</taxon>
        <taxon>Dikarya</taxon>
        <taxon>Basidiomycota</taxon>
        <taxon>Agaricomycotina</taxon>
        <taxon>Tremellomycetes</taxon>
        <taxon>Trichosporonales</taxon>
        <taxon>Trichosporonaceae</taxon>
        <taxon>Vanrija</taxon>
    </lineage>
</organism>
<keyword evidence="2" id="KW-1185">Reference proteome</keyword>
<protein>
    <submittedName>
        <fullName evidence="1">Uncharacterized protein</fullName>
    </submittedName>
</protein>
<accession>A0ABR3QBB7</accession>
<name>A0ABR3QBB7_9TREE</name>
<reference evidence="1 2" key="1">
    <citation type="submission" date="2023-08" db="EMBL/GenBank/DDBJ databases">
        <title>Annotated Genome Sequence of Vanrija albida AlHP1.</title>
        <authorList>
            <person name="Herzog R."/>
        </authorList>
    </citation>
    <scope>NUCLEOTIDE SEQUENCE [LARGE SCALE GENOMIC DNA]</scope>
    <source>
        <strain evidence="1 2">AlHP1</strain>
    </source>
</reference>
<comment type="caution">
    <text evidence="1">The sequence shown here is derived from an EMBL/GenBank/DDBJ whole genome shotgun (WGS) entry which is preliminary data.</text>
</comment>
<dbReference type="EMBL" id="JBBXJM010000002">
    <property type="protein sequence ID" value="KAL1412009.1"/>
    <property type="molecule type" value="Genomic_DNA"/>
</dbReference>
<gene>
    <name evidence="1" type="ORF">Q8F55_003004</name>
</gene>
<dbReference type="Proteomes" id="UP001565368">
    <property type="component" value="Unassembled WGS sequence"/>
</dbReference>
<proteinExistence type="predicted"/>